<organism evidence="10 11">
    <name type="scientific">Intoshia linei</name>
    <dbReference type="NCBI Taxonomy" id="1819745"/>
    <lineage>
        <taxon>Eukaryota</taxon>
        <taxon>Metazoa</taxon>
        <taxon>Spiralia</taxon>
        <taxon>Lophotrochozoa</taxon>
        <taxon>Mesozoa</taxon>
        <taxon>Orthonectida</taxon>
        <taxon>Rhopaluridae</taxon>
        <taxon>Intoshia</taxon>
    </lineage>
</organism>
<evidence type="ECO:0000259" key="9">
    <source>
        <dbReference type="PROSITE" id="PS50103"/>
    </source>
</evidence>
<keyword evidence="5 7" id="KW-0863">Zinc-finger</keyword>
<dbReference type="Proteomes" id="UP000078046">
    <property type="component" value="Unassembled WGS sequence"/>
</dbReference>
<evidence type="ECO:0000256" key="1">
    <source>
        <dbReference type="ARBA" id="ARBA00000900"/>
    </source>
</evidence>
<evidence type="ECO:0000256" key="7">
    <source>
        <dbReference type="PROSITE-ProRule" id="PRU00723"/>
    </source>
</evidence>
<keyword evidence="3" id="KW-0808">Transferase</keyword>
<dbReference type="GO" id="GO:0000209">
    <property type="term" value="P:protein polyubiquitination"/>
    <property type="evidence" value="ECO:0007669"/>
    <property type="project" value="InterPro"/>
</dbReference>
<dbReference type="PROSITE" id="PS50103">
    <property type="entry name" value="ZF_C3H1"/>
    <property type="match status" value="1"/>
</dbReference>
<evidence type="ECO:0000259" key="8">
    <source>
        <dbReference type="PROSITE" id="PS50089"/>
    </source>
</evidence>
<dbReference type="SMART" id="SM00184">
    <property type="entry name" value="RING"/>
    <property type="match status" value="1"/>
</dbReference>
<dbReference type="AlphaFoldDB" id="A0A177AR73"/>
<dbReference type="Gene3D" id="3.30.40.10">
    <property type="entry name" value="Zinc/RING finger domain, C3HC4 (zinc finger)"/>
    <property type="match status" value="1"/>
</dbReference>
<evidence type="ECO:0000256" key="5">
    <source>
        <dbReference type="ARBA" id="ARBA00022771"/>
    </source>
</evidence>
<dbReference type="PROSITE" id="PS50089">
    <property type="entry name" value="ZF_RING_2"/>
    <property type="match status" value="1"/>
</dbReference>
<comment type="caution">
    <text evidence="10">The sequence shown here is derived from an EMBL/GenBank/DDBJ whole genome shotgun (WGS) entry which is preliminary data.</text>
</comment>
<feature type="zinc finger region" description="C3H1-type" evidence="7">
    <location>
        <begin position="107"/>
        <end position="136"/>
    </location>
</feature>
<comment type="catalytic activity">
    <reaction evidence="1">
        <text>S-ubiquitinyl-[E2 ubiquitin-conjugating enzyme]-L-cysteine + [acceptor protein]-L-lysine = [E2 ubiquitin-conjugating enzyme]-L-cysteine + N(6)-ubiquitinyl-[acceptor protein]-L-lysine.</text>
        <dbReference type="EC" id="2.3.2.27"/>
    </reaction>
</comment>
<feature type="domain" description="RING-type" evidence="8">
    <location>
        <begin position="24"/>
        <end position="78"/>
    </location>
</feature>
<sequence>VCKDIIESDILSTFDFEESKELICEICMITIFEKKKNSEKRFGLMQSCDHIFCLGCIRQWRNEFSANRKNRRKCPICRISSNFVVPSEHFKTHGEEKDEIFENYISALSVIDCKLFKFGKGTCQYGTSCLYRHADKHGNILTRYIYTTKPTNTAEKIEDVWKN</sequence>
<protein>
    <recommendedName>
        <fullName evidence="2">RING-type E3 ubiquitin transferase</fullName>
        <ecNumber evidence="2">2.3.2.27</ecNumber>
    </recommendedName>
</protein>
<dbReference type="EC" id="2.3.2.27" evidence="2"/>
<evidence type="ECO:0000256" key="3">
    <source>
        <dbReference type="ARBA" id="ARBA00022679"/>
    </source>
</evidence>
<accession>A0A177AR73</accession>
<feature type="domain" description="C3H1-type" evidence="9">
    <location>
        <begin position="107"/>
        <end position="136"/>
    </location>
</feature>
<name>A0A177AR73_9BILA</name>
<gene>
    <name evidence="10" type="ORF">A3Q56_07793</name>
</gene>
<evidence type="ECO:0000256" key="2">
    <source>
        <dbReference type="ARBA" id="ARBA00012483"/>
    </source>
</evidence>
<dbReference type="SUPFAM" id="SSF57850">
    <property type="entry name" value="RING/U-box"/>
    <property type="match status" value="1"/>
</dbReference>
<dbReference type="InterPro" id="IPR018957">
    <property type="entry name" value="Znf_C3HC4_RING-type"/>
</dbReference>
<dbReference type="EMBL" id="LWCA01001789">
    <property type="protein sequence ID" value="OAF64499.1"/>
    <property type="molecule type" value="Genomic_DNA"/>
</dbReference>
<dbReference type="GO" id="GO:0061630">
    <property type="term" value="F:ubiquitin protein ligase activity"/>
    <property type="evidence" value="ECO:0007669"/>
    <property type="project" value="UniProtKB-EC"/>
</dbReference>
<evidence type="ECO:0000256" key="4">
    <source>
        <dbReference type="ARBA" id="ARBA00022723"/>
    </source>
</evidence>
<dbReference type="PROSITE" id="PS00518">
    <property type="entry name" value="ZF_RING_1"/>
    <property type="match status" value="1"/>
</dbReference>
<dbReference type="OrthoDB" id="411372at2759"/>
<dbReference type="PANTHER" id="PTHR11224:SF10">
    <property type="entry name" value="IP09428P-RELATED"/>
    <property type="match status" value="1"/>
</dbReference>
<dbReference type="Pfam" id="PF00097">
    <property type="entry name" value="zf-C3HC4"/>
    <property type="match status" value="1"/>
</dbReference>
<dbReference type="InterPro" id="IPR013083">
    <property type="entry name" value="Znf_RING/FYVE/PHD"/>
</dbReference>
<dbReference type="InterPro" id="IPR045072">
    <property type="entry name" value="MKRN-like"/>
</dbReference>
<dbReference type="InterPro" id="IPR000571">
    <property type="entry name" value="Znf_CCCH"/>
</dbReference>
<keyword evidence="6 7" id="KW-0862">Zinc</keyword>
<feature type="non-terminal residue" evidence="10">
    <location>
        <position position="1"/>
    </location>
</feature>
<dbReference type="GO" id="GO:0008270">
    <property type="term" value="F:zinc ion binding"/>
    <property type="evidence" value="ECO:0007669"/>
    <property type="project" value="UniProtKB-KW"/>
</dbReference>
<dbReference type="PANTHER" id="PTHR11224">
    <property type="entry name" value="MAKORIN-RELATED"/>
    <property type="match status" value="1"/>
</dbReference>
<reference evidence="10 11" key="1">
    <citation type="submission" date="2016-04" db="EMBL/GenBank/DDBJ databases">
        <title>The genome of Intoshia linei affirms orthonectids as highly simplified spiralians.</title>
        <authorList>
            <person name="Mikhailov K.V."/>
            <person name="Slusarev G.S."/>
            <person name="Nikitin M.A."/>
            <person name="Logacheva M.D."/>
            <person name="Penin A."/>
            <person name="Aleoshin V."/>
            <person name="Panchin Y.V."/>
        </authorList>
    </citation>
    <scope>NUCLEOTIDE SEQUENCE [LARGE SCALE GENOMIC DNA]</scope>
    <source>
        <strain evidence="10">Intl2013</strain>
        <tissue evidence="10">Whole animal</tissue>
    </source>
</reference>
<dbReference type="InterPro" id="IPR001841">
    <property type="entry name" value="Znf_RING"/>
</dbReference>
<evidence type="ECO:0000313" key="10">
    <source>
        <dbReference type="EMBL" id="OAF64499.1"/>
    </source>
</evidence>
<evidence type="ECO:0000313" key="11">
    <source>
        <dbReference type="Proteomes" id="UP000078046"/>
    </source>
</evidence>
<dbReference type="InterPro" id="IPR017907">
    <property type="entry name" value="Znf_RING_CS"/>
</dbReference>
<keyword evidence="11" id="KW-1185">Reference proteome</keyword>
<evidence type="ECO:0000256" key="6">
    <source>
        <dbReference type="ARBA" id="ARBA00022833"/>
    </source>
</evidence>
<proteinExistence type="predicted"/>
<keyword evidence="4 7" id="KW-0479">Metal-binding</keyword>